<evidence type="ECO:0000259" key="1">
    <source>
        <dbReference type="Pfam" id="PF17676"/>
    </source>
</evidence>
<dbReference type="SUPFAM" id="SSF141986">
    <property type="entry name" value="LD-carboxypeptidase A C-terminal domain-like"/>
    <property type="match status" value="1"/>
</dbReference>
<dbReference type="EMBL" id="CP035282">
    <property type="protein sequence ID" value="QAT60926.1"/>
    <property type="molecule type" value="Genomic_DNA"/>
</dbReference>
<evidence type="ECO:0000313" key="2">
    <source>
        <dbReference type="EMBL" id="QAT60926.1"/>
    </source>
</evidence>
<dbReference type="KEGG" id="spoa:EQM13_04680"/>
<dbReference type="PANTHER" id="PTHR30237:SF6">
    <property type="entry name" value="CARBOXYPEPTIDASE YOCD-RELATED"/>
    <property type="match status" value="1"/>
</dbReference>
<name>A0A410QAB5_9FIRM</name>
<sequence>MSYSRKPRKMLRKDMRNIKRWLNKFESIKDGEAQLLHLLHNNRKFYKNTGYNVINKGRACGKILGGNLCTLNLLQGTEFMPDLKDAVLFIEDDELTFPENFDRDLQSLIHQPDFERVKGIVIGRFQLASGMGDEKLVKIIRSKRELKNIPVISNVDFGHTTPNMTFPIGGYVELIADKEAEIMIKDH</sequence>
<reference evidence="3" key="1">
    <citation type="submission" date="2019-01" db="EMBL/GenBank/DDBJ databases">
        <title>Draft genomes of a novel of Sporanaerobacter strains.</title>
        <authorList>
            <person name="Ma S."/>
        </authorList>
    </citation>
    <scope>NUCLEOTIDE SEQUENCE [LARGE SCALE GENOMIC DNA]</scope>
    <source>
        <strain evidence="3">NJN-17</strain>
    </source>
</reference>
<evidence type="ECO:0000313" key="3">
    <source>
        <dbReference type="Proteomes" id="UP000287969"/>
    </source>
</evidence>
<dbReference type="InterPro" id="IPR040921">
    <property type="entry name" value="Peptidase_S66C"/>
</dbReference>
<dbReference type="Gene3D" id="3.50.30.60">
    <property type="entry name" value="LD-carboxypeptidase A C-terminal domain-like"/>
    <property type="match status" value="1"/>
</dbReference>
<protein>
    <recommendedName>
        <fullName evidence="1">LD-carboxypeptidase C-terminal domain-containing protein</fullName>
    </recommendedName>
</protein>
<dbReference type="InterPro" id="IPR003507">
    <property type="entry name" value="S66_fam"/>
</dbReference>
<gene>
    <name evidence="2" type="ORF">EQM13_04680</name>
</gene>
<accession>A0A410QAB5</accession>
<dbReference type="InterPro" id="IPR027461">
    <property type="entry name" value="Carboxypeptidase_A_C_sf"/>
</dbReference>
<dbReference type="AlphaFoldDB" id="A0A410QAB5"/>
<dbReference type="PANTHER" id="PTHR30237">
    <property type="entry name" value="MURAMOYLTETRAPEPTIDE CARBOXYPEPTIDASE"/>
    <property type="match status" value="1"/>
</dbReference>
<organism evidence="2 3">
    <name type="scientific">Acidilutibacter cellobiosedens</name>
    <dbReference type="NCBI Taxonomy" id="2507161"/>
    <lineage>
        <taxon>Bacteria</taxon>
        <taxon>Bacillati</taxon>
        <taxon>Bacillota</taxon>
        <taxon>Tissierellia</taxon>
        <taxon>Tissierellales</taxon>
        <taxon>Acidilutibacteraceae</taxon>
        <taxon>Acidilutibacter</taxon>
    </lineage>
</organism>
<proteinExistence type="predicted"/>
<keyword evidence="3" id="KW-1185">Reference proteome</keyword>
<feature type="domain" description="LD-carboxypeptidase C-terminal" evidence="1">
    <location>
        <begin position="61"/>
        <end position="174"/>
    </location>
</feature>
<dbReference type="Proteomes" id="UP000287969">
    <property type="component" value="Chromosome"/>
</dbReference>
<dbReference type="OrthoDB" id="9807329at2"/>
<dbReference type="Pfam" id="PF17676">
    <property type="entry name" value="Peptidase_S66C"/>
    <property type="match status" value="1"/>
</dbReference>